<feature type="compositionally biased region" description="Basic and acidic residues" evidence="1">
    <location>
        <begin position="370"/>
        <end position="383"/>
    </location>
</feature>
<feature type="region of interest" description="Disordered" evidence="1">
    <location>
        <begin position="787"/>
        <end position="828"/>
    </location>
</feature>
<feature type="compositionally biased region" description="Basic and acidic residues" evidence="1">
    <location>
        <begin position="93"/>
        <end position="127"/>
    </location>
</feature>
<feature type="region of interest" description="Disordered" evidence="1">
    <location>
        <begin position="616"/>
        <end position="702"/>
    </location>
</feature>
<feature type="compositionally biased region" description="Basic residues" evidence="1">
    <location>
        <begin position="689"/>
        <end position="699"/>
    </location>
</feature>
<sequence>MQMESWRERGFVPDSDDEDGFESQEKRVNRGGYEDDGITAESAATAGRADVQPVESLDELRTTSDDELGFLQEVRDAVDNEEIDLPLPSGRPKAVDDSENGTERELGKPVGEDRRPVHNGETPRPRSPEGSSTADENDLPSTPKPKQQRDIWDIPSSSPDLLQLDHRHRPWQASPTPTHTPRSKLESNLWPPVGNVESSPLSSPLTSLHSSALETSSQQDMERQPDQPLEDLLPPLDIPEDILKELDPPARRSLRQRNPIQLHPYLLEDARYQHLMKARGIKPVRVTHYEPQPRPAEESQGQDFVDDAGSTSDSQMVEFRFPPSSRVDPRQLLDITPRTSAGKGNRQSPQKLNRPRNSAGPRSPKRRRVAGPEDHHLRQRLDSARPQVVIQNPPESSVPDAPSFFDIPSPPRSGSVSSPSTQRNTGFRFPRGFSPPIITSRTETRKGTKDVDDMNNDADESDDVVEHDSDARSIRSAVPHSASSSDAEEDKIEELEEREEHEDDFDEAAVRRLQRRIRGVLPASWLRLDQQKQKERLSATQRNRDRISRMETEAAKGVARKITRKADSSAPSSARGHLSSLRQLADDDSQESGKESDDSDDIGSRQRLADLFGFEDSLLTQDPGSDIPEDNRIDDMFPSASRNRTPSEGRKIVKKRRRTDTDQTRNGGQPKKPRLKRQARLTDPVYGGRKTKRPSRRLPKLGILDAPDFVSRPRNEQPQFLRVAARKARSRQDRGRRSPSRKVIRLSSRVDTEDANASLRDWHAGRLRQTTLPRIPSQVLRRRPLMNLSTNAGKVSSDSNPKRTGVRNGDTRHTSLVGAGRGATEHASTLDAPLDTEPKARDTATTKVVHQRRGNAWVIQRNLAISSLSRNNPRPVVPGVENHNATARTPASLQGSLALLNRDGNLLLNRFLARSAVPRGSPPPVVSLDKPKHSPPKQIASSRRREVKKRPPKRLEVAAIDSHAPPMFLSPERESSEPLHPGPVRHSRTTGGLANFRTTYPVDFAITPLQPGVFFHESTFIGSGDFSRSLDIAKRDLDGSTGFFYISLGDQSMRWGAWDDNVSSQLGMAFDKILGIADIDKTGGGSDGPIRDGLDSRCAILRSLVKYVTGALTFVDPIDRVVFVTRANSLISKLMEDLANVISATGCDAEQLVRIASYGTVFANQVCQIASHNLVNQSVRDETFHLLKSVSKRVIFLLSDSVGQKGIQEFLAAGKLCQWREAGIKDDHPIVEAYVIVQHVLRSADRFQGCLEEFVAEAYSSRDPESTSEEDITALESAWQKVFTTLPLQEIDAVGIVHVGSRFKGGHDNWTLVKRLLRPVLDSDEANSESQPISYYSYCRVLFHRCFILINGWGWRDCKPILDTLYDFFAKRTLYSLRLEESYKSPSFLDELDGNPSFEVLPGDSCFHILLKIIASGLRFLSKIYDKKKIRNYTWRLLPNHGREYPKEQSIRQADLDALRNHHDLICTLYSSVPEDSRPQLKTIKNLVHPASSHRETCKISLRSWTRLARFKLSTNEDASGLVPLAEWHGYFVTEFLKQHSLARREIEAQNEGGRQFSQQLIDRTISQNQWQIESLLKTALQGLQSAIKSAHTAEHAQKIVSETPINSVLGLFNVQVHRLNATVLEALQVIVMYVQRCNLIASGASATKVGAAPAIVDEDSQDYGDWTDLEAAYAYEFAPITPGVEHVEKVFRPAVSRLLSNCFGEDRYPDDAVLMSVVDCWTAIAHTLVKHGLRRWDSYVGPYESDSWVALRRTIQTRKYTPQFLAQCIEKDGQFVSECKMHIFGMWLSSLVERVSMLKFQHRLTEALLNRDATDPVLKNLPFSRDPKEGRYLITFLELSQRRLSLLSSLLSNMRTHVQELDDANRQELSTTRQEYRELLQTMMSSMKANYQELGNGEEKIRGAYVEFVQSVVGFLQQHTRDICPIDPFFTDTGSFPLPSTDPTYIVARLKSYEPKLSSPKVAKTLVVFIQSVSERAALDGEQKYLVNQLYDSMKETCETGNSEQPTLRATLLQCVFPAYFATSFNNPAAWILSRPIIETTTRVFQQLLFNIDAADSNCVESVLKIFIATFGSSYNALRLMIDDVNMLKEAAILITAAAFLEMVTSALPILDYIDRLATDTASTRPLIDQVRALQQFALFIISHLQNRPQQTQPHHDTPLPQPAVTPSTNDIRLCATSELQSYLNESWSCHQNKYYFTRRGGHQPQEVKIEPPIAAKLEHFPERELIEAAMTFLDSLEGLDLFGESEDVDRCIVSDYVWGEEPATALDWANEELVFF</sequence>
<dbReference type="EMBL" id="JBFXLQ010000001">
    <property type="protein sequence ID" value="KAL2872783.1"/>
    <property type="molecule type" value="Genomic_DNA"/>
</dbReference>
<feature type="region of interest" description="Disordered" evidence="1">
    <location>
        <begin position="725"/>
        <end position="754"/>
    </location>
</feature>
<feature type="region of interest" description="Disordered" evidence="1">
    <location>
        <begin position="282"/>
        <end position="507"/>
    </location>
</feature>
<evidence type="ECO:0000313" key="3">
    <source>
        <dbReference type="Proteomes" id="UP001610432"/>
    </source>
</evidence>
<feature type="compositionally biased region" description="Acidic residues" evidence="1">
    <location>
        <begin position="486"/>
        <end position="507"/>
    </location>
</feature>
<dbReference type="Pfam" id="PF09462">
    <property type="entry name" value="Mus7"/>
    <property type="match status" value="1"/>
</dbReference>
<dbReference type="PANTHER" id="PTHR28122:SF1">
    <property type="entry name" value="E3 UBIQUITIN-PROTEIN LIGASE SUBSTRATE RECEPTOR MMS22"/>
    <property type="match status" value="1"/>
</dbReference>
<evidence type="ECO:0000313" key="2">
    <source>
        <dbReference type="EMBL" id="KAL2872783.1"/>
    </source>
</evidence>
<feature type="region of interest" description="Disordered" evidence="1">
    <location>
        <begin position="533"/>
        <end position="604"/>
    </location>
</feature>
<gene>
    <name evidence="2" type="ORF">BJX67DRAFT_340344</name>
</gene>
<dbReference type="GeneID" id="98142855"/>
<feature type="region of interest" description="Disordered" evidence="1">
    <location>
        <begin position="966"/>
        <end position="992"/>
    </location>
</feature>
<feature type="compositionally biased region" description="Basic and acidic residues" evidence="1">
    <location>
        <begin position="442"/>
        <end position="452"/>
    </location>
</feature>
<feature type="region of interest" description="Disordered" evidence="1">
    <location>
        <begin position="1"/>
        <end position="235"/>
    </location>
</feature>
<feature type="compositionally biased region" description="Acidic residues" evidence="1">
    <location>
        <begin position="453"/>
        <end position="463"/>
    </location>
</feature>
<feature type="compositionally biased region" description="Polar residues" evidence="1">
    <location>
        <begin position="787"/>
        <end position="799"/>
    </location>
</feature>
<accession>A0ABR4M880</accession>
<dbReference type="PANTHER" id="PTHR28122">
    <property type="entry name" value="E3 UBIQUITIN-PROTEIN LIGASE SUBSTRATE RECEPTOR MMS22"/>
    <property type="match status" value="1"/>
</dbReference>
<comment type="caution">
    <text evidence="2">The sequence shown here is derived from an EMBL/GenBank/DDBJ whole genome shotgun (WGS) entry which is preliminary data.</text>
</comment>
<feature type="compositionally biased region" description="Low complexity" evidence="1">
    <location>
        <begin position="226"/>
        <end position="235"/>
    </location>
</feature>
<name>A0ABR4M880_9EURO</name>
<feature type="compositionally biased region" description="Basic and acidic residues" evidence="1">
    <location>
        <begin position="464"/>
        <end position="473"/>
    </location>
</feature>
<dbReference type="InterPro" id="IPR019021">
    <property type="entry name" value="Mms22"/>
</dbReference>
<evidence type="ECO:0000256" key="1">
    <source>
        <dbReference type="SAM" id="MobiDB-lite"/>
    </source>
</evidence>
<proteinExistence type="predicted"/>
<dbReference type="RefSeq" id="XP_070891761.1">
    <property type="nucleotide sequence ID" value="XM_071027783.1"/>
</dbReference>
<protein>
    <submittedName>
        <fullName evidence="2">Mus7/MMS22 family-domain-containing protein</fullName>
    </submittedName>
</protein>
<feature type="compositionally biased region" description="Basic and acidic residues" evidence="1">
    <location>
        <begin position="1"/>
        <end position="11"/>
    </location>
</feature>
<keyword evidence="3" id="KW-1185">Reference proteome</keyword>
<feature type="compositionally biased region" description="Low complexity" evidence="1">
    <location>
        <begin position="198"/>
        <end position="213"/>
    </location>
</feature>
<reference evidence="2 3" key="1">
    <citation type="submission" date="2024-07" db="EMBL/GenBank/DDBJ databases">
        <title>Section-level genome sequencing and comparative genomics of Aspergillus sections Usti and Cavernicolus.</title>
        <authorList>
            <consortium name="Lawrence Berkeley National Laboratory"/>
            <person name="Nybo J.L."/>
            <person name="Vesth T.C."/>
            <person name="Theobald S."/>
            <person name="Frisvad J.C."/>
            <person name="Larsen T.O."/>
            <person name="Kjaerboelling I."/>
            <person name="Rothschild-Mancinelli K."/>
            <person name="Lyhne E.K."/>
            <person name="Kogle M.E."/>
            <person name="Barry K."/>
            <person name="Clum A."/>
            <person name="Na H."/>
            <person name="Ledsgaard L."/>
            <person name="Lin J."/>
            <person name="Lipzen A."/>
            <person name="Kuo A."/>
            <person name="Riley R."/>
            <person name="Mondo S."/>
            <person name="Labutti K."/>
            <person name="Haridas S."/>
            <person name="Pangalinan J."/>
            <person name="Salamov A.A."/>
            <person name="Simmons B.A."/>
            <person name="Magnuson J.K."/>
            <person name="Chen J."/>
            <person name="Drula E."/>
            <person name="Henrissat B."/>
            <person name="Wiebenga A."/>
            <person name="Lubbers R.J."/>
            <person name="Gomes A.C."/>
            <person name="Macurrencykelacurrency M.R."/>
            <person name="Stajich J."/>
            <person name="Grigoriev I.V."/>
            <person name="Mortensen U.H."/>
            <person name="De Vries R.P."/>
            <person name="Baker S.E."/>
            <person name="Andersen M.R."/>
        </authorList>
    </citation>
    <scope>NUCLEOTIDE SEQUENCE [LARGE SCALE GENOMIC DNA]</scope>
    <source>
        <strain evidence="2 3">CBS 449.75</strain>
    </source>
</reference>
<feature type="region of interest" description="Disordered" evidence="1">
    <location>
        <begin position="918"/>
        <end position="953"/>
    </location>
</feature>
<feature type="compositionally biased region" description="Basic and acidic residues" evidence="1">
    <location>
        <begin position="533"/>
        <end position="554"/>
    </location>
</feature>
<dbReference type="Proteomes" id="UP001610432">
    <property type="component" value="Unassembled WGS sequence"/>
</dbReference>
<organism evidence="2 3">
    <name type="scientific">Aspergillus lucknowensis</name>
    <dbReference type="NCBI Taxonomy" id="176173"/>
    <lineage>
        <taxon>Eukaryota</taxon>
        <taxon>Fungi</taxon>
        <taxon>Dikarya</taxon>
        <taxon>Ascomycota</taxon>
        <taxon>Pezizomycotina</taxon>
        <taxon>Eurotiomycetes</taxon>
        <taxon>Eurotiomycetidae</taxon>
        <taxon>Eurotiales</taxon>
        <taxon>Aspergillaceae</taxon>
        <taxon>Aspergillus</taxon>
        <taxon>Aspergillus subgen. Nidulantes</taxon>
    </lineage>
</organism>
<feature type="compositionally biased region" description="Basic and acidic residues" evidence="1">
    <location>
        <begin position="591"/>
        <end position="604"/>
    </location>
</feature>